<evidence type="ECO:0000256" key="8">
    <source>
        <dbReference type="HAMAP-Rule" id="MF_02078"/>
    </source>
</evidence>
<dbReference type="Proteomes" id="UP000595847">
    <property type="component" value="Chromosome"/>
</dbReference>
<dbReference type="InterPro" id="IPR004268">
    <property type="entry name" value="MurJ"/>
</dbReference>
<feature type="transmembrane region" description="Helical" evidence="8">
    <location>
        <begin position="85"/>
        <end position="107"/>
    </location>
</feature>
<proteinExistence type="inferred from homology"/>
<evidence type="ECO:0000313" key="10">
    <source>
        <dbReference type="EMBL" id="QQE73410.1"/>
    </source>
</evidence>
<evidence type="ECO:0000313" key="13">
    <source>
        <dbReference type="Proteomes" id="UP000677234"/>
    </source>
</evidence>
<feature type="transmembrane region" description="Helical" evidence="8">
    <location>
        <begin position="275"/>
        <end position="296"/>
    </location>
</feature>
<dbReference type="GO" id="GO:0005886">
    <property type="term" value="C:plasma membrane"/>
    <property type="evidence" value="ECO:0007669"/>
    <property type="project" value="UniProtKB-SubCell"/>
</dbReference>
<comment type="pathway">
    <text evidence="8">Cell wall biogenesis; peptidoglycan biosynthesis.</text>
</comment>
<keyword evidence="6 8" id="KW-1133">Transmembrane helix</keyword>
<feature type="transmembrane region" description="Helical" evidence="8">
    <location>
        <begin position="477"/>
        <end position="498"/>
    </location>
</feature>
<evidence type="ECO:0000256" key="4">
    <source>
        <dbReference type="ARBA" id="ARBA00022960"/>
    </source>
</evidence>
<dbReference type="EMBL" id="CP066308">
    <property type="protein sequence ID" value="QQE73410.1"/>
    <property type="molecule type" value="Genomic_DNA"/>
</dbReference>
<dbReference type="RefSeq" id="WP_198827034.1">
    <property type="nucleotide sequence ID" value="NZ_CP066308.1"/>
</dbReference>
<comment type="similarity">
    <text evidence="8 9">Belongs to the MurJ/MviN family.</text>
</comment>
<dbReference type="GO" id="GO:0015648">
    <property type="term" value="F:lipid-linked peptidoglycan transporter activity"/>
    <property type="evidence" value="ECO:0007669"/>
    <property type="project" value="UniProtKB-UniRule"/>
</dbReference>
<dbReference type="PIRSF" id="PIRSF002869">
    <property type="entry name" value="MviN"/>
    <property type="match status" value="1"/>
</dbReference>
<dbReference type="GO" id="GO:0009252">
    <property type="term" value="P:peptidoglycan biosynthetic process"/>
    <property type="evidence" value="ECO:0007669"/>
    <property type="project" value="UniProtKB-UniRule"/>
</dbReference>
<reference evidence="10 12" key="1">
    <citation type="submission" date="2020-12" db="EMBL/GenBank/DDBJ databases">
        <title>strain FJAT-54423T represents a novel species of the genus Brevibacillus.</title>
        <authorList>
            <person name="Tang R."/>
        </authorList>
    </citation>
    <scope>NUCLEOTIDE SEQUENCE [LARGE SCALE GENOMIC DNA]</scope>
    <source>
        <strain evidence="10 12">FJAT-54423</strain>
    </source>
</reference>
<feature type="transmembrane region" description="Helical" evidence="8">
    <location>
        <begin position="163"/>
        <end position="185"/>
    </location>
</feature>
<dbReference type="PRINTS" id="PR01806">
    <property type="entry name" value="VIRFACTRMVIN"/>
</dbReference>
<gene>
    <name evidence="8 10" type="primary">murJ</name>
    <name evidence="10" type="ORF">JD108_16105</name>
    <name evidence="11" type="ORF">KDJ56_16050</name>
</gene>
<feature type="transmembrane region" description="Helical" evidence="8">
    <location>
        <begin position="7"/>
        <end position="27"/>
    </location>
</feature>
<keyword evidence="8 9" id="KW-0961">Cell wall biogenesis/degradation</keyword>
<protein>
    <recommendedName>
        <fullName evidence="8">Probable lipid II flippase MurJ</fullName>
    </recommendedName>
</protein>
<feature type="transmembrane region" description="Helical" evidence="8">
    <location>
        <begin position="139"/>
        <end position="156"/>
    </location>
</feature>
<dbReference type="InterPro" id="IPR051050">
    <property type="entry name" value="Lipid_II_flippase_MurJ/MviN"/>
</dbReference>
<feature type="transmembrane region" description="Helical" evidence="8">
    <location>
        <begin position="238"/>
        <end position="255"/>
    </location>
</feature>
<dbReference type="Proteomes" id="UP000677234">
    <property type="component" value="Chromosome"/>
</dbReference>
<dbReference type="GO" id="GO:0034204">
    <property type="term" value="P:lipid translocation"/>
    <property type="evidence" value="ECO:0007669"/>
    <property type="project" value="TreeGrafter"/>
</dbReference>
<keyword evidence="2 8" id="KW-1003">Cell membrane</keyword>
<feature type="transmembrane region" description="Helical" evidence="8">
    <location>
        <begin position="316"/>
        <end position="334"/>
    </location>
</feature>
<feature type="transmembrane region" description="Helical" evidence="8">
    <location>
        <begin position="387"/>
        <end position="407"/>
    </location>
</feature>
<evidence type="ECO:0000256" key="7">
    <source>
        <dbReference type="ARBA" id="ARBA00023136"/>
    </source>
</evidence>
<evidence type="ECO:0000256" key="9">
    <source>
        <dbReference type="PIRNR" id="PIRNR002869"/>
    </source>
</evidence>
<name>A0A7T5JMW8_9BACL</name>
<dbReference type="GO" id="GO:0071555">
    <property type="term" value="P:cell wall organization"/>
    <property type="evidence" value="ECO:0007669"/>
    <property type="project" value="UniProtKB-UniRule"/>
</dbReference>
<feature type="transmembrane region" description="Helical" evidence="8">
    <location>
        <begin position="446"/>
        <end position="465"/>
    </location>
</feature>
<dbReference type="PANTHER" id="PTHR47019:SF1">
    <property type="entry name" value="LIPID II FLIPPASE MURJ"/>
    <property type="match status" value="1"/>
</dbReference>
<feature type="transmembrane region" description="Helical" evidence="8">
    <location>
        <begin position="191"/>
        <end position="212"/>
    </location>
</feature>
<comment type="subcellular location">
    <subcellularLocation>
        <location evidence="1 8">Cell membrane</location>
        <topology evidence="1 8">Multi-pass membrane protein</topology>
    </subcellularLocation>
</comment>
<organism evidence="10 12">
    <name type="scientific">Brevibacillus composti</name>
    <dbReference type="NCBI Taxonomy" id="2796470"/>
    <lineage>
        <taxon>Bacteria</taxon>
        <taxon>Bacillati</taxon>
        <taxon>Bacillota</taxon>
        <taxon>Bacilli</taxon>
        <taxon>Bacillales</taxon>
        <taxon>Paenibacillaceae</taxon>
        <taxon>Brevibacillus</taxon>
    </lineage>
</organism>
<feature type="transmembrane region" description="Helical" evidence="8">
    <location>
        <begin position="47"/>
        <end position="64"/>
    </location>
</feature>
<evidence type="ECO:0000313" key="11">
    <source>
        <dbReference type="EMBL" id="QUO40491.1"/>
    </source>
</evidence>
<keyword evidence="8 9" id="KW-0813">Transport</keyword>
<dbReference type="GO" id="GO:0008360">
    <property type="term" value="P:regulation of cell shape"/>
    <property type="evidence" value="ECO:0007669"/>
    <property type="project" value="UniProtKB-UniRule"/>
</dbReference>
<evidence type="ECO:0000256" key="1">
    <source>
        <dbReference type="ARBA" id="ARBA00004651"/>
    </source>
</evidence>
<evidence type="ECO:0000256" key="2">
    <source>
        <dbReference type="ARBA" id="ARBA00022475"/>
    </source>
</evidence>
<reference evidence="11" key="2">
    <citation type="submission" date="2021-04" db="EMBL/GenBank/DDBJ databases">
        <title>Brevibacillus composti FJAT-54423, complete genome.</title>
        <authorList>
            <person name="Tang R."/>
        </authorList>
    </citation>
    <scope>NUCLEOTIDE SEQUENCE</scope>
    <source>
        <strain evidence="11">FJAT-54424</strain>
    </source>
</reference>
<dbReference type="HAMAP" id="MF_02078">
    <property type="entry name" value="MurJ_MviN"/>
    <property type="match status" value="1"/>
</dbReference>
<evidence type="ECO:0000256" key="5">
    <source>
        <dbReference type="ARBA" id="ARBA00022984"/>
    </source>
</evidence>
<dbReference type="EMBL" id="CP073708">
    <property type="protein sequence ID" value="QUO40491.1"/>
    <property type="molecule type" value="Genomic_DNA"/>
</dbReference>
<evidence type="ECO:0000256" key="3">
    <source>
        <dbReference type="ARBA" id="ARBA00022692"/>
    </source>
</evidence>
<keyword evidence="7 8" id="KW-0472">Membrane</keyword>
<evidence type="ECO:0000313" key="12">
    <source>
        <dbReference type="Proteomes" id="UP000595847"/>
    </source>
</evidence>
<keyword evidence="4 8" id="KW-0133">Cell shape</keyword>
<accession>A0A7T5JMW8</accession>
<sequence length="521" mass="56427">MSLIKTASMIVVLTLVGRLLGFFRTIYVNSLYGTSGVADAFNTAAQIPLTLYLIVPGAINAVLIPTMRGLLEKDDRTGTLYQRMFTIVLIVFALLSALGIVFARPIAMLLGAQDVTYPLASDPGVTINALDLTTELLRWMWPSAIFIGLAGLWSSVNNAHQHFFTPTLATVANGAVVIIAMYLLVPVYGALGLAIATTLGYLAAMLPMLVTLRQFDYRHRLAFGWKQDQSLREMGERVIPILIGAAVAQATSLLEKNFGNGLGEGKVTALTNANQLVQMPMAIFVGAFTLPLFPLLASYVKRGEMERMKETLQKGLSYLLILLLPVSVGFIVYAEPIIRLAFNRGAFDEHSVMLTAWALPFYGLALYGLAARDLITRAFYALENTRTPVIVGAIGIGVYALANYALIPLLDHGGIALGTAISAFSQAALLYLLLWRKIGTLIQRSFLWTVGKTLLGCALMAAVLLGVDPWLSALPLWLYMLLGISGAALVYFAALALLREPLVSELLMRVAKKGAKRADSP</sequence>
<feature type="transmembrane region" description="Helical" evidence="8">
    <location>
        <begin position="413"/>
        <end position="434"/>
    </location>
</feature>
<dbReference type="AlphaFoldDB" id="A0A7T5JMW8"/>
<dbReference type="UniPathway" id="UPA00219"/>
<keyword evidence="13" id="KW-1185">Reference proteome</keyword>
<comment type="function">
    <text evidence="8 9">Involved in peptidoglycan biosynthesis. Transports lipid-linked peptidoglycan precursors from the inner to the outer leaflet of the cytoplasmic membrane.</text>
</comment>
<keyword evidence="3 8" id="KW-0812">Transmembrane</keyword>
<evidence type="ECO:0000256" key="6">
    <source>
        <dbReference type="ARBA" id="ARBA00022989"/>
    </source>
</evidence>
<feature type="transmembrane region" description="Helical" evidence="8">
    <location>
        <begin position="354"/>
        <end position="375"/>
    </location>
</feature>
<dbReference type="Pfam" id="PF03023">
    <property type="entry name" value="MurJ"/>
    <property type="match status" value="1"/>
</dbReference>
<dbReference type="NCBIfam" id="TIGR01695">
    <property type="entry name" value="murJ_mviN"/>
    <property type="match status" value="1"/>
</dbReference>
<dbReference type="KEGG" id="bcop:JD108_16105"/>
<dbReference type="PANTHER" id="PTHR47019">
    <property type="entry name" value="LIPID II FLIPPASE MURJ"/>
    <property type="match status" value="1"/>
</dbReference>
<keyword evidence="5 8" id="KW-0573">Peptidoglycan synthesis</keyword>
<dbReference type="CDD" id="cd13123">
    <property type="entry name" value="MATE_MurJ_like"/>
    <property type="match status" value="1"/>
</dbReference>